<dbReference type="SUPFAM" id="SSF53686">
    <property type="entry name" value="Tryptophan synthase beta subunit-like PLP-dependent enzymes"/>
    <property type="match status" value="1"/>
</dbReference>
<dbReference type="PATRIC" id="fig|931277.6.peg.128"/>
<feature type="domain" description="Tryptophan synthase beta chain-like PALP" evidence="4">
    <location>
        <begin position="63"/>
        <end position="364"/>
    </location>
</feature>
<dbReference type="GO" id="GO:0009097">
    <property type="term" value="P:isoleucine biosynthetic process"/>
    <property type="evidence" value="ECO:0007669"/>
    <property type="project" value="TreeGrafter"/>
</dbReference>
<dbReference type="InterPro" id="IPR036052">
    <property type="entry name" value="TrpB-like_PALP_sf"/>
</dbReference>
<gene>
    <name evidence="5" type="ORF">C448_00662</name>
</gene>
<dbReference type="eggNOG" id="arCOG01434">
    <property type="taxonomic scope" value="Archaea"/>
</dbReference>
<keyword evidence="2" id="KW-0663">Pyridoxal phosphate</keyword>
<dbReference type="OrthoDB" id="85597at2157"/>
<evidence type="ECO:0000256" key="1">
    <source>
        <dbReference type="ARBA" id="ARBA00001933"/>
    </source>
</evidence>
<proteinExistence type="predicted"/>
<dbReference type="GO" id="GO:0006567">
    <property type="term" value="P:L-threonine catabolic process"/>
    <property type="evidence" value="ECO:0007669"/>
    <property type="project" value="TreeGrafter"/>
</dbReference>
<dbReference type="Proteomes" id="UP000011568">
    <property type="component" value="Unassembled WGS sequence"/>
</dbReference>
<dbReference type="EMBL" id="AOMC01000014">
    <property type="protein sequence ID" value="EMA51685.1"/>
    <property type="molecule type" value="Genomic_DNA"/>
</dbReference>
<organism evidence="5 6">
    <name type="scientific">Halococcus morrhuae DSM 1307</name>
    <dbReference type="NCBI Taxonomy" id="931277"/>
    <lineage>
        <taxon>Archaea</taxon>
        <taxon>Methanobacteriati</taxon>
        <taxon>Methanobacteriota</taxon>
        <taxon>Stenosarchaea group</taxon>
        <taxon>Halobacteria</taxon>
        <taxon>Halobacteriales</taxon>
        <taxon>Halococcaceae</taxon>
        <taxon>Halococcus</taxon>
    </lineage>
</organism>
<dbReference type="GO" id="GO:0030170">
    <property type="term" value="F:pyridoxal phosphate binding"/>
    <property type="evidence" value="ECO:0007669"/>
    <property type="project" value="InterPro"/>
</dbReference>
<dbReference type="PANTHER" id="PTHR48078">
    <property type="entry name" value="THREONINE DEHYDRATASE, MITOCHONDRIAL-RELATED"/>
    <property type="match status" value="1"/>
</dbReference>
<dbReference type="Gene3D" id="3.40.50.1100">
    <property type="match status" value="2"/>
</dbReference>
<keyword evidence="6" id="KW-1185">Reference proteome</keyword>
<dbReference type="GO" id="GO:0003941">
    <property type="term" value="F:L-serine ammonia-lyase activity"/>
    <property type="evidence" value="ECO:0007669"/>
    <property type="project" value="TreeGrafter"/>
</dbReference>
<comment type="caution">
    <text evidence="5">The sequence shown here is derived from an EMBL/GenBank/DDBJ whole genome shotgun (WGS) entry which is preliminary data.</text>
</comment>
<evidence type="ECO:0000313" key="5">
    <source>
        <dbReference type="EMBL" id="EMA51685.1"/>
    </source>
</evidence>
<evidence type="ECO:0000256" key="2">
    <source>
        <dbReference type="ARBA" id="ARBA00022898"/>
    </source>
</evidence>
<evidence type="ECO:0000259" key="4">
    <source>
        <dbReference type="Pfam" id="PF00291"/>
    </source>
</evidence>
<dbReference type="PANTHER" id="PTHR48078:SF6">
    <property type="entry name" value="L-THREONINE DEHYDRATASE CATABOLIC TDCB"/>
    <property type="match status" value="1"/>
</dbReference>
<dbReference type="STRING" id="931277.C448_00662"/>
<dbReference type="GO" id="GO:0004794">
    <property type="term" value="F:threonine deaminase activity"/>
    <property type="evidence" value="ECO:0007669"/>
    <property type="project" value="TreeGrafter"/>
</dbReference>
<keyword evidence="3" id="KW-0456">Lyase</keyword>
<dbReference type="Pfam" id="PF00291">
    <property type="entry name" value="PALP"/>
    <property type="match status" value="1"/>
</dbReference>
<accession>M0N4R5</accession>
<dbReference type="RefSeq" id="WP_004051115.1">
    <property type="nucleotide sequence ID" value="NZ_AOMC01000014.1"/>
</dbReference>
<dbReference type="GO" id="GO:0006565">
    <property type="term" value="P:L-serine catabolic process"/>
    <property type="evidence" value="ECO:0007669"/>
    <property type="project" value="TreeGrafter"/>
</dbReference>
<dbReference type="AlphaFoldDB" id="M0N4R5"/>
<comment type="cofactor">
    <cofactor evidence="1">
        <name>pyridoxal 5'-phosphate</name>
        <dbReference type="ChEBI" id="CHEBI:597326"/>
    </cofactor>
</comment>
<reference evidence="5 6" key="1">
    <citation type="journal article" date="2014" name="PLoS Genet.">
        <title>Phylogenetically driven sequencing of extremely halophilic archaea reveals strategies for static and dynamic osmo-response.</title>
        <authorList>
            <person name="Becker E.A."/>
            <person name="Seitzer P.M."/>
            <person name="Tritt A."/>
            <person name="Larsen D."/>
            <person name="Krusor M."/>
            <person name="Yao A.I."/>
            <person name="Wu D."/>
            <person name="Madern D."/>
            <person name="Eisen J.A."/>
            <person name="Darling A.E."/>
            <person name="Facciotti M.T."/>
        </authorList>
    </citation>
    <scope>NUCLEOTIDE SEQUENCE [LARGE SCALE GENOMIC DNA]</scope>
    <source>
        <strain evidence="5 6">DSM 1307</strain>
    </source>
</reference>
<name>M0N4R5_HALMO</name>
<evidence type="ECO:0000313" key="6">
    <source>
        <dbReference type="Proteomes" id="UP000011568"/>
    </source>
</evidence>
<evidence type="ECO:0000256" key="3">
    <source>
        <dbReference type="ARBA" id="ARBA00023239"/>
    </source>
</evidence>
<dbReference type="InterPro" id="IPR000634">
    <property type="entry name" value="Ser/Thr_deHydtase_PyrdxlP-BS"/>
</dbReference>
<dbReference type="InterPro" id="IPR050147">
    <property type="entry name" value="Ser/Thr_Dehydratase"/>
</dbReference>
<sequence>MPPELQCAACGTRYADRWRCACGQPLDFVDRPLPEGSPPIPTTLDTREGLWTFDEFLPIERRVTLGAGWTPLVDSEGLSPSKSRTESGDAPDWNCAFKLESVSPTGSFKDRGAALTVSRALACGAERLVEDSSGNAGTAIATYAARAGLESEIYVPADATAAKLHAIERTGADVVRVQGSREDVTEAAIDAVETGADWYASHAWRPSFDAGTSTIAFEIAAQRDWHAPEAVVCPLGHGTLFLGLYRGFRALADAGWIDDPPQLLAAQAAGYAPFVEGSDDENDRADGIHIREPVRADEVQKAIAETDGDAIAIDATATDREHERLHEAGFPVEPTSAVAPAALREYRERGVLADDVDVVVPLTGRAKN</sequence>
<dbReference type="PROSITE" id="PS00165">
    <property type="entry name" value="DEHYDRATASE_SER_THR"/>
    <property type="match status" value="1"/>
</dbReference>
<dbReference type="InterPro" id="IPR001926">
    <property type="entry name" value="TrpB-like_PALP"/>
</dbReference>
<protein>
    <submittedName>
        <fullName evidence="5">Pyridoxal-5'-phosphate-dependent protein subunit beta</fullName>
    </submittedName>
</protein>